<proteinExistence type="predicted"/>
<evidence type="ECO:0000256" key="6">
    <source>
        <dbReference type="ARBA" id="ARBA00022840"/>
    </source>
</evidence>
<feature type="domain" description="PASTA" evidence="13">
    <location>
        <begin position="366"/>
        <end position="430"/>
    </location>
</feature>
<organism evidence="14 15">
    <name type="scientific">Bittarella massiliensis</name>
    <name type="common">ex Durand et al. 2017</name>
    <dbReference type="NCBI Taxonomy" id="1720313"/>
    <lineage>
        <taxon>Bacteria</taxon>
        <taxon>Bacillati</taxon>
        <taxon>Bacillota</taxon>
        <taxon>Clostridia</taxon>
        <taxon>Eubacteriales</taxon>
        <taxon>Oscillospiraceae</taxon>
        <taxon>Bittarella (ex Durand et al. 2017)</taxon>
    </lineage>
</organism>
<dbReference type="PROSITE" id="PS51178">
    <property type="entry name" value="PASTA"/>
    <property type="match status" value="3"/>
</dbReference>
<keyword evidence="5 14" id="KW-0418">Kinase</keyword>
<dbReference type="Proteomes" id="UP001205063">
    <property type="component" value="Unassembled WGS sequence"/>
</dbReference>
<feature type="domain" description="Protein kinase" evidence="12">
    <location>
        <begin position="13"/>
        <end position="278"/>
    </location>
</feature>
<protein>
    <recommendedName>
        <fullName evidence="1">non-specific serine/threonine protein kinase</fullName>
        <ecNumber evidence="1">2.7.11.1</ecNumber>
    </recommendedName>
</protein>
<evidence type="ECO:0000256" key="2">
    <source>
        <dbReference type="ARBA" id="ARBA00022527"/>
    </source>
</evidence>
<evidence type="ECO:0000256" key="4">
    <source>
        <dbReference type="ARBA" id="ARBA00022741"/>
    </source>
</evidence>
<keyword evidence="11" id="KW-1133">Transmembrane helix</keyword>
<evidence type="ECO:0000256" key="7">
    <source>
        <dbReference type="ARBA" id="ARBA00047899"/>
    </source>
</evidence>
<keyword evidence="11" id="KW-0812">Transmembrane</keyword>
<evidence type="ECO:0000259" key="12">
    <source>
        <dbReference type="PROSITE" id="PS50011"/>
    </source>
</evidence>
<dbReference type="GO" id="GO:0005524">
    <property type="term" value="F:ATP binding"/>
    <property type="evidence" value="ECO:0007669"/>
    <property type="project" value="UniProtKB-UniRule"/>
</dbReference>
<feature type="domain" description="PASTA" evidence="13">
    <location>
        <begin position="501"/>
        <end position="567"/>
    </location>
</feature>
<dbReference type="RefSeq" id="WP_216402408.1">
    <property type="nucleotide sequence ID" value="NZ_JANGAB010000002.1"/>
</dbReference>
<dbReference type="EC" id="2.7.11.1" evidence="1"/>
<keyword evidence="3" id="KW-0808">Transferase</keyword>
<dbReference type="PANTHER" id="PTHR43289">
    <property type="entry name" value="MITOGEN-ACTIVATED PROTEIN KINASE KINASE KINASE 20-RELATED"/>
    <property type="match status" value="1"/>
</dbReference>
<gene>
    <name evidence="14" type="primary">pknB</name>
    <name evidence="14" type="ORF">NE646_05230</name>
</gene>
<keyword evidence="11" id="KW-0472">Membrane</keyword>
<evidence type="ECO:0000256" key="1">
    <source>
        <dbReference type="ARBA" id="ARBA00012513"/>
    </source>
</evidence>
<reference evidence="14" key="1">
    <citation type="submission" date="2022-06" db="EMBL/GenBank/DDBJ databases">
        <title>Isolation of gut microbiota from human fecal samples.</title>
        <authorList>
            <person name="Pamer E.G."/>
            <person name="Barat B."/>
            <person name="Waligurski E."/>
            <person name="Medina S."/>
            <person name="Paddock L."/>
            <person name="Mostad J."/>
        </authorList>
    </citation>
    <scope>NUCLEOTIDE SEQUENCE</scope>
    <source>
        <strain evidence="14">DFI.7.96</strain>
    </source>
</reference>
<evidence type="ECO:0000313" key="14">
    <source>
        <dbReference type="EMBL" id="MCQ4949066.1"/>
    </source>
</evidence>
<keyword evidence="4 9" id="KW-0547">Nucleotide-binding</keyword>
<evidence type="ECO:0000256" key="5">
    <source>
        <dbReference type="ARBA" id="ARBA00022777"/>
    </source>
</evidence>
<dbReference type="PROSITE" id="PS50011">
    <property type="entry name" value="PROTEIN_KINASE_DOM"/>
    <property type="match status" value="1"/>
</dbReference>
<evidence type="ECO:0000256" key="3">
    <source>
        <dbReference type="ARBA" id="ARBA00022679"/>
    </source>
</evidence>
<evidence type="ECO:0000256" key="10">
    <source>
        <dbReference type="SAM" id="MobiDB-lite"/>
    </source>
</evidence>
<dbReference type="EMBL" id="JANGAB010000002">
    <property type="protein sequence ID" value="MCQ4949066.1"/>
    <property type="molecule type" value="Genomic_DNA"/>
</dbReference>
<comment type="catalytic activity">
    <reaction evidence="8">
        <text>L-seryl-[protein] + ATP = O-phospho-L-seryl-[protein] + ADP + H(+)</text>
        <dbReference type="Rhea" id="RHEA:17989"/>
        <dbReference type="Rhea" id="RHEA-COMP:9863"/>
        <dbReference type="Rhea" id="RHEA-COMP:11604"/>
        <dbReference type="ChEBI" id="CHEBI:15378"/>
        <dbReference type="ChEBI" id="CHEBI:29999"/>
        <dbReference type="ChEBI" id="CHEBI:30616"/>
        <dbReference type="ChEBI" id="CHEBI:83421"/>
        <dbReference type="ChEBI" id="CHEBI:456216"/>
        <dbReference type="EC" id="2.7.11.1"/>
    </reaction>
</comment>
<dbReference type="PROSITE" id="PS00108">
    <property type="entry name" value="PROTEIN_KINASE_ST"/>
    <property type="match status" value="1"/>
</dbReference>
<evidence type="ECO:0000259" key="13">
    <source>
        <dbReference type="PROSITE" id="PS51178"/>
    </source>
</evidence>
<dbReference type="NCBIfam" id="NF033483">
    <property type="entry name" value="PknB_PASTA_kin"/>
    <property type="match status" value="1"/>
</dbReference>
<dbReference type="CDD" id="cd06577">
    <property type="entry name" value="PASTA_pknB"/>
    <property type="match status" value="3"/>
</dbReference>
<dbReference type="PANTHER" id="PTHR43289:SF34">
    <property type="entry name" value="SERINE_THREONINE-PROTEIN KINASE YBDM-RELATED"/>
    <property type="match status" value="1"/>
</dbReference>
<dbReference type="InterPro" id="IPR008271">
    <property type="entry name" value="Ser/Thr_kinase_AS"/>
</dbReference>
<dbReference type="CDD" id="cd14014">
    <property type="entry name" value="STKc_PknB_like"/>
    <property type="match status" value="1"/>
</dbReference>
<evidence type="ECO:0000256" key="11">
    <source>
        <dbReference type="SAM" id="Phobius"/>
    </source>
</evidence>
<dbReference type="InterPro" id="IPR005543">
    <property type="entry name" value="PASTA_dom"/>
</dbReference>
<keyword evidence="6 9" id="KW-0067">ATP-binding</keyword>
<evidence type="ECO:0000256" key="8">
    <source>
        <dbReference type="ARBA" id="ARBA00048679"/>
    </source>
</evidence>
<dbReference type="GO" id="GO:0004674">
    <property type="term" value="F:protein serine/threonine kinase activity"/>
    <property type="evidence" value="ECO:0007669"/>
    <property type="project" value="UniProtKB-KW"/>
</dbReference>
<feature type="domain" description="PASTA" evidence="13">
    <location>
        <begin position="431"/>
        <end position="497"/>
    </location>
</feature>
<dbReference type="SMART" id="SM00740">
    <property type="entry name" value="PASTA"/>
    <property type="match status" value="3"/>
</dbReference>
<feature type="binding site" evidence="9">
    <location>
        <position position="42"/>
    </location>
    <ligand>
        <name>ATP</name>
        <dbReference type="ChEBI" id="CHEBI:30616"/>
    </ligand>
</feature>
<dbReference type="FunFam" id="1.10.510.10:FF:000021">
    <property type="entry name" value="Serine/threonine protein kinase"/>
    <property type="match status" value="1"/>
</dbReference>
<evidence type="ECO:0000256" key="9">
    <source>
        <dbReference type="PROSITE-ProRule" id="PRU10141"/>
    </source>
</evidence>
<dbReference type="InterPro" id="IPR000719">
    <property type="entry name" value="Prot_kinase_dom"/>
</dbReference>
<comment type="caution">
    <text evidence="14">The sequence shown here is derived from an EMBL/GenBank/DDBJ whole genome shotgun (WGS) entry which is preliminary data.</text>
</comment>
<sequence>MDKYIGKRLDGRYLVEELIGIGGMANVYKATDLLEHTTVAVKILKDEFAESDEFLRRFKNESKAISLLSHPNIVKVFDVSFSEKVNYIVMEYIDGITLKEYIQQKDVLPWKDAVHFITQILRALQHAHDRGIVHRDIKPQNIMLLPDGSLKVMDFGIARFARSENRTITDRAIGSVHYISPEQARGDETDAKADLYSAGVILFEMLTGQLPFEADTAVSVAIKQISDLPVSPRQLNPDIPEGLEEITLKAMQKDVDRRYQSASEMLADIEEFKRNPSISFQYKYFVDSEPTKYMDAIKEVRTEQEEPAPEKKGGKKKKKKGFFSIFYKDDGSRNNMAILAGIASAFLVAAMLLIGGMAIFSTGIFGGRVAAPNLVGMSLEDAKAKYPDFKYKEGDPVFSDEIEAGLIAEQSPKGNARMKKNGTIEVHLSQGPEVLVVQDVYGMEASAAEAALRKQGLKPIIEHKKSDSVPVNFVIETNPAKGTEVQKGDEVTIYVSQDEDTEEQVKVPLLSGTDKAGAESALKGVGLTLGKVTEVESDKPKGIVVGQDPADGTEVDTGTIVNIEVSKGPEKPKDVPVTVTLPKGIGSIKLKVYQDGKEMNGEGGDINPNYGGSGSYTVTISGLKSDMPVTITFEINGTEYKSYKVNFATGTAESIPERDNSNNAAFKPAPTPSSSQSAAQGGSAGGEVKG</sequence>
<feature type="region of interest" description="Disordered" evidence="10">
    <location>
        <begin position="652"/>
        <end position="690"/>
    </location>
</feature>
<dbReference type="SMART" id="SM00220">
    <property type="entry name" value="S_TKc"/>
    <property type="match status" value="1"/>
</dbReference>
<dbReference type="InterPro" id="IPR017441">
    <property type="entry name" value="Protein_kinase_ATP_BS"/>
</dbReference>
<comment type="catalytic activity">
    <reaction evidence="7">
        <text>L-threonyl-[protein] + ATP = O-phospho-L-threonyl-[protein] + ADP + H(+)</text>
        <dbReference type="Rhea" id="RHEA:46608"/>
        <dbReference type="Rhea" id="RHEA-COMP:11060"/>
        <dbReference type="Rhea" id="RHEA-COMP:11605"/>
        <dbReference type="ChEBI" id="CHEBI:15378"/>
        <dbReference type="ChEBI" id="CHEBI:30013"/>
        <dbReference type="ChEBI" id="CHEBI:30616"/>
        <dbReference type="ChEBI" id="CHEBI:61977"/>
        <dbReference type="ChEBI" id="CHEBI:456216"/>
        <dbReference type="EC" id="2.7.11.1"/>
    </reaction>
</comment>
<dbReference type="AlphaFoldDB" id="A0AAW5KCK7"/>
<dbReference type="Pfam" id="PF00069">
    <property type="entry name" value="Pkinase"/>
    <property type="match status" value="1"/>
</dbReference>
<dbReference type="PROSITE" id="PS00107">
    <property type="entry name" value="PROTEIN_KINASE_ATP"/>
    <property type="match status" value="1"/>
</dbReference>
<name>A0AAW5KCK7_9FIRM</name>
<accession>A0AAW5KCK7</accession>
<keyword evidence="2" id="KW-0723">Serine/threonine-protein kinase</keyword>
<evidence type="ECO:0000313" key="15">
    <source>
        <dbReference type="Proteomes" id="UP001205063"/>
    </source>
</evidence>
<feature type="transmembrane region" description="Helical" evidence="11">
    <location>
        <begin position="337"/>
        <end position="360"/>
    </location>
</feature>
<dbReference type="Pfam" id="PF03793">
    <property type="entry name" value="PASTA"/>
    <property type="match status" value="3"/>
</dbReference>